<protein>
    <submittedName>
        <fullName evidence="2">ATP synthase F0 subunit 8</fullName>
    </submittedName>
</protein>
<dbReference type="AlphaFoldDB" id="H9M738"/>
<keyword evidence="1" id="KW-0472">Membrane</keyword>
<keyword evidence="2" id="KW-0496">Mitochondrion</keyword>
<evidence type="ECO:0000256" key="1">
    <source>
        <dbReference type="SAM" id="Phobius"/>
    </source>
</evidence>
<gene>
    <name evidence="2" type="primary">ATP8</name>
</gene>
<organism evidence="2">
    <name type="scientific">Bothriocroton undatum</name>
    <name type="common">goanna tick</name>
    <dbReference type="NCBI Taxonomy" id="65642"/>
    <lineage>
        <taxon>Eukaryota</taxon>
        <taxon>Metazoa</taxon>
        <taxon>Ecdysozoa</taxon>
        <taxon>Arthropoda</taxon>
        <taxon>Chelicerata</taxon>
        <taxon>Arachnida</taxon>
        <taxon>Acari</taxon>
        <taxon>Parasitiformes</taxon>
        <taxon>Ixodida</taxon>
        <taxon>Ixodoidea</taxon>
        <taxon>Ixodidae</taxon>
        <taxon>Bothriocrotoninae</taxon>
        <taxon>Bothriocroton</taxon>
    </lineage>
</organism>
<dbReference type="RefSeq" id="YP_006234407.1">
    <property type="nucleotide sequence ID" value="NC_017757.1"/>
</dbReference>
<accession>H9M738</accession>
<sequence>MPQIFPMNWCMISLTILFVISMIFIMTFFLNINFNIKSKNWNSMISLKSKKNKLKW</sequence>
<name>H9M738_9ACAR</name>
<reference evidence="2" key="1">
    <citation type="journal article" date="2012" name="Mol. Phylogenet. Evol.">
        <title>Phylogenetic analysis of ticks (Acari: Ixodida) using mitochondrial genomes and nuclear rRNA genes indicates that the genus Amblyomma is polyphyletic.</title>
        <authorList>
            <person name="Burger T.D."/>
            <person name="Shao R."/>
            <person name="Beati L."/>
            <person name="Miller H."/>
            <person name="Barker S.C."/>
        </authorList>
    </citation>
    <scope>NUCLEOTIDE SEQUENCE</scope>
</reference>
<dbReference type="GeneID" id="12354586"/>
<keyword evidence="1" id="KW-0812">Transmembrane</keyword>
<evidence type="ECO:0000313" key="2">
    <source>
        <dbReference type="EMBL" id="AET63055.1"/>
    </source>
</evidence>
<geneLocation type="mitochondrion" evidence="2"/>
<dbReference type="CTD" id="4509"/>
<feature type="transmembrane region" description="Helical" evidence="1">
    <location>
        <begin position="12"/>
        <end position="34"/>
    </location>
</feature>
<keyword evidence="1" id="KW-1133">Transmembrane helix</keyword>
<dbReference type="EMBL" id="JN863728">
    <property type="protein sequence ID" value="AET63055.1"/>
    <property type="molecule type" value="Genomic_DNA"/>
</dbReference>
<proteinExistence type="predicted"/>